<evidence type="ECO:0000256" key="1">
    <source>
        <dbReference type="SAM" id="MobiDB-lite"/>
    </source>
</evidence>
<dbReference type="GO" id="GO:0019684">
    <property type="term" value="P:photosynthesis, light reaction"/>
    <property type="evidence" value="ECO:0007669"/>
    <property type="project" value="InterPro"/>
</dbReference>
<organism evidence="4 5">
    <name type="scientific">Streptomyces roseolilacinus</name>
    <dbReference type="NCBI Taxonomy" id="66904"/>
    <lineage>
        <taxon>Bacteria</taxon>
        <taxon>Bacillati</taxon>
        <taxon>Actinomycetota</taxon>
        <taxon>Actinomycetes</taxon>
        <taxon>Kitasatosporales</taxon>
        <taxon>Streptomycetaceae</taxon>
        <taxon>Streptomyces</taxon>
    </lineage>
</organism>
<dbReference type="InterPro" id="IPR019060">
    <property type="entry name" value="DUF2382"/>
</dbReference>
<sequence>MAQNEKAFPVEGLQGATAYDSSGEKIGTIGQVYVDDRLGTPEWVTVKTGLFGTKETFVPLAGARRQDGQLHVPYTKDMVKDAPRLDADEHLDSTEEQRLYRHYRLAPGGGTTGTTGTTGTAGTTGMAAGGMAAGGMATGGRATEGTTGRHAHEGRQPAAAMRSGRGDEGMTRSEEQVQVGMEEYESGRARLRKYVVTEEVTTSVPVSHEEVRVVREPVRPGERESRIEDTEQEVTLHAERPTVSKKSVPVERVRLETEKVTEQQDVTEQVRKEKIEYDDGRSERGRGTERGRGPKHGPNR</sequence>
<dbReference type="InterPro" id="IPR011033">
    <property type="entry name" value="PRC_barrel-like_sf"/>
</dbReference>
<dbReference type="PANTHER" id="PTHR38463:SF1">
    <property type="entry name" value="STRESS RESPONSE PROTEIN YSNF"/>
    <property type="match status" value="1"/>
</dbReference>
<feature type="compositionally biased region" description="Basic and acidic residues" evidence="1">
    <location>
        <begin position="254"/>
        <end position="292"/>
    </location>
</feature>
<feature type="domain" description="DUF2382" evidence="3">
    <location>
        <begin position="170"/>
        <end position="276"/>
    </location>
</feature>
<feature type="compositionally biased region" description="Low complexity" evidence="1">
    <location>
        <begin position="139"/>
        <end position="148"/>
    </location>
</feature>
<evidence type="ECO:0000259" key="2">
    <source>
        <dbReference type="Pfam" id="PF05239"/>
    </source>
</evidence>
<dbReference type="InterPro" id="IPR027275">
    <property type="entry name" value="PRC-brl_dom"/>
</dbReference>
<keyword evidence="5" id="KW-1185">Reference proteome</keyword>
<feature type="region of interest" description="Disordered" evidence="1">
    <location>
        <begin position="254"/>
        <end position="300"/>
    </location>
</feature>
<dbReference type="EMBL" id="BMSV01000006">
    <property type="protein sequence ID" value="GGQ10694.1"/>
    <property type="molecule type" value="Genomic_DNA"/>
</dbReference>
<reference evidence="4" key="1">
    <citation type="journal article" date="2014" name="Int. J. Syst. Evol. Microbiol.">
        <title>Complete genome sequence of Corynebacterium casei LMG S-19264T (=DSM 44701T), isolated from a smear-ripened cheese.</title>
        <authorList>
            <consortium name="US DOE Joint Genome Institute (JGI-PGF)"/>
            <person name="Walter F."/>
            <person name="Albersmeier A."/>
            <person name="Kalinowski J."/>
            <person name="Ruckert C."/>
        </authorList>
    </citation>
    <scope>NUCLEOTIDE SEQUENCE</scope>
    <source>
        <strain evidence="4">JCM 4335</strain>
    </source>
</reference>
<dbReference type="InterPro" id="IPR052967">
    <property type="entry name" value="Stress_Response_Assoc"/>
</dbReference>
<dbReference type="Proteomes" id="UP000654123">
    <property type="component" value="Unassembled WGS sequence"/>
</dbReference>
<reference evidence="4" key="2">
    <citation type="submission" date="2020-09" db="EMBL/GenBank/DDBJ databases">
        <authorList>
            <person name="Sun Q."/>
            <person name="Ohkuma M."/>
        </authorList>
    </citation>
    <scope>NUCLEOTIDE SEQUENCE</scope>
    <source>
        <strain evidence="4">JCM 4335</strain>
    </source>
</reference>
<proteinExistence type="predicted"/>
<dbReference type="SUPFAM" id="SSF50346">
    <property type="entry name" value="PRC-barrel domain"/>
    <property type="match status" value="1"/>
</dbReference>
<evidence type="ECO:0000313" key="4">
    <source>
        <dbReference type="EMBL" id="GGQ10694.1"/>
    </source>
</evidence>
<feature type="compositionally biased region" description="Basic and acidic residues" evidence="1">
    <location>
        <begin position="164"/>
        <end position="175"/>
    </location>
</feature>
<accession>A0A918EME2</accession>
<dbReference type="InterPro" id="IPR014747">
    <property type="entry name" value="Bac_photo_RC_H_C"/>
</dbReference>
<dbReference type="Pfam" id="PF05239">
    <property type="entry name" value="PRC"/>
    <property type="match status" value="1"/>
</dbReference>
<feature type="region of interest" description="Disordered" evidence="1">
    <location>
        <begin position="137"/>
        <end position="177"/>
    </location>
</feature>
<dbReference type="Gene3D" id="3.90.50.10">
    <property type="entry name" value="Photosynthetic Reaction Center, subunit H, domain 2"/>
    <property type="match status" value="1"/>
</dbReference>
<protein>
    <submittedName>
        <fullName evidence="4">Photosystem reaction center subunit H</fullName>
    </submittedName>
</protein>
<gene>
    <name evidence="4" type="ORF">GCM10010249_31440</name>
</gene>
<dbReference type="Pfam" id="PF09557">
    <property type="entry name" value="DUF2382"/>
    <property type="match status" value="1"/>
</dbReference>
<evidence type="ECO:0000259" key="3">
    <source>
        <dbReference type="Pfam" id="PF09557"/>
    </source>
</evidence>
<comment type="caution">
    <text evidence="4">The sequence shown here is derived from an EMBL/GenBank/DDBJ whole genome shotgun (WGS) entry which is preliminary data.</text>
</comment>
<dbReference type="RefSeq" id="WP_189534217.1">
    <property type="nucleotide sequence ID" value="NZ_BMSV01000006.1"/>
</dbReference>
<name>A0A918EME2_9ACTN</name>
<dbReference type="PANTHER" id="PTHR38463">
    <property type="entry name" value="STRESS RESPONSE PROTEIN YSNF"/>
    <property type="match status" value="1"/>
</dbReference>
<dbReference type="GO" id="GO:0030077">
    <property type="term" value="C:plasma membrane light-harvesting complex"/>
    <property type="evidence" value="ECO:0007669"/>
    <property type="project" value="InterPro"/>
</dbReference>
<dbReference type="AlphaFoldDB" id="A0A918EME2"/>
<evidence type="ECO:0000313" key="5">
    <source>
        <dbReference type="Proteomes" id="UP000654123"/>
    </source>
</evidence>
<feature type="domain" description="PRC-barrel" evidence="2">
    <location>
        <begin position="13"/>
        <end position="78"/>
    </location>
</feature>